<dbReference type="InterPro" id="IPR036514">
    <property type="entry name" value="SGNH_hydro_sf"/>
</dbReference>
<dbReference type="PANTHER" id="PTHR45642">
    <property type="entry name" value="GDSL ESTERASE/LIPASE EXL3"/>
    <property type="match status" value="1"/>
</dbReference>
<gene>
    <name evidence="3" type="ORF">JCGZ_17363</name>
</gene>
<accession>A0A067LBC6</accession>
<keyword evidence="4" id="KW-1185">Reference proteome</keyword>
<dbReference type="EMBL" id="KK914227">
    <property type="protein sequence ID" value="KDP45756.1"/>
    <property type="molecule type" value="Genomic_DNA"/>
</dbReference>
<dbReference type="OrthoDB" id="1600564at2759"/>
<dbReference type="Pfam" id="PF00657">
    <property type="entry name" value="Lipase_GDSL"/>
    <property type="match status" value="1"/>
</dbReference>
<dbReference type="Gene3D" id="3.40.50.1110">
    <property type="entry name" value="SGNH hydrolase"/>
    <property type="match status" value="1"/>
</dbReference>
<organism evidence="3 4">
    <name type="scientific">Jatropha curcas</name>
    <name type="common">Barbados nut</name>
    <dbReference type="NCBI Taxonomy" id="180498"/>
    <lineage>
        <taxon>Eukaryota</taxon>
        <taxon>Viridiplantae</taxon>
        <taxon>Streptophyta</taxon>
        <taxon>Embryophyta</taxon>
        <taxon>Tracheophyta</taxon>
        <taxon>Spermatophyta</taxon>
        <taxon>Magnoliopsida</taxon>
        <taxon>eudicotyledons</taxon>
        <taxon>Gunneridae</taxon>
        <taxon>Pentapetalae</taxon>
        <taxon>rosids</taxon>
        <taxon>fabids</taxon>
        <taxon>Malpighiales</taxon>
        <taxon>Euphorbiaceae</taxon>
        <taxon>Crotonoideae</taxon>
        <taxon>Jatropheae</taxon>
        <taxon>Jatropha</taxon>
    </lineage>
</organism>
<evidence type="ECO:0000313" key="4">
    <source>
        <dbReference type="Proteomes" id="UP000027138"/>
    </source>
</evidence>
<sequence length="360" mass="39771">MAVTSFFLSTFLAITLSICNFSKATTFPRASAILVFGDSTVDTGNNKYIQTPFRTDHFPYGQDFPGHIPTGRCSNGKLIPDFLGSFLGIKETIPPFLDPNLSNQDILTGVCFASAGSGYDYLTTSVSGVIPMSKQLEFFNDYIARLKSIVGEEEGNKIIGSSLIIVSAGTNDFVYNFYDIPARSLQFNISSYQDFLLSILHDFVKELYNLGGRLMVIAGIPPIGCLPIQITERMSKNSMERTCLEDENSDSKAYNMKLKQLLNQMQASIPQSRIGYANVYDPLFDMISHPQNYGFMETSKGCCGTGLVEAAALCNEETPTCGIADQFVFWDSVHPTQAAYNYLSDYLIKDLIPFFTSSTP</sequence>
<evidence type="ECO:0000256" key="2">
    <source>
        <dbReference type="SAM" id="SignalP"/>
    </source>
</evidence>
<dbReference type="InterPro" id="IPR001087">
    <property type="entry name" value="GDSL"/>
</dbReference>
<dbReference type="InterPro" id="IPR035669">
    <property type="entry name" value="SGNH_plant_lipase-like"/>
</dbReference>
<feature type="chain" id="PRO_5001640298" evidence="2">
    <location>
        <begin position="25"/>
        <end position="360"/>
    </location>
</feature>
<feature type="signal peptide" evidence="2">
    <location>
        <begin position="1"/>
        <end position="24"/>
    </location>
</feature>
<dbReference type="InterPro" id="IPR050592">
    <property type="entry name" value="GDSL_lipolytic_enzyme"/>
</dbReference>
<dbReference type="KEGG" id="jcu:105640685"/>
<evidence type="ECO:0000256" key="1">
    <source>
        <dbReference type="ARBA" id="ARBA00008668"/>
    </source>
</evidence>
<name>A0A067LBC6_JATCU</name>
<evidence type="ECO:0000313" key="3">
    <source>
        <dbReference type="EMBL" id="KDP45756.1"/>
    </source>
</evidence>
<dbReference type="PANTHER" id="PTHR45642:SF30">
    <property type="entry name" value="SGNH HYDROLASE-TYPE ESTERASE DOMAIN-CONTAINING PROTEIN"/>
    <property type="match status" value="1"/>
</dbReference>
<comment type="similarity">
    <text evidence="1">Belongs to the 'GDSL' lipolytic enzyme family.</text>
</comment>
<proteinExistence type="inferred from homology"/>
<dbReference type="SUPFAM" id="SSF52266">
    <property type="entry name" value="SGNH hydrolase"/>
    <property type="match status" value="1"/>
</dbReference>
<dbReference type="CDD" id="cd01837">
    <property type="entry name" value="SGNH_plant_lipase_like"/>
    <property type="match status" value="1"/>
</dbReference>
<protein>
    <submittedName>
        <fullName evidence="3">Uncharacterized protein</fullName>
    </submittedName>
</protein>
<dbReference type="Proteomes" id="UP000027138">
    <property type="component" value="Unassembled WGS sequence"/>
</dbReference>
<dbReference type="GO" id="GO:0016788">
    <property type="term" value="F:hydrolase activity, acting on ester bonds"/>
    <property type="evidence" value="ECO:0007669"/>
    <property type="project" value="InterPro"/>
</dbReference>
<dbReference type="AlphaFoldDB" id="A0A067LBC6"/>
<dbReference type="FunFam" id="3.40.50.1110:FF:000003">
    <property type="entry name" value="GDSL esterase/lipase APG"/>
    <property type="match status" value="1"/>
</dbReference>
<keyword evidence="2" id="KW-0732">Signal</keyword>
<reference evidence="3 4" key="1">
    <citation type="journal article" date="2014" name="PLoS ONE">
        <title>Global Analysis of Gene Expression Profiles in Physic Nut (Jatropha curcas L.) Seedlings Exposed to Salt Stress.</title>
        <authorList>
            <person name="Zhang L."/>
            <person name="Zhang C."/>
            <person name="Wu P."/>
            <person name="Chen Y."/>
            <person name="Li M."/>
            <person name="Jiang H."/>
            <person name="Wu G."/>
        </authorList>
    </citation>
    <scope>NUCLEOTIDE SEQUENCE [LARGE SCALE GENOMIC DNA]</scope>
    <source>
        <strain evidence="4">cv. GZQX0401</strain>
        <tissue evidence="3">Young leaves</tissue>
    </source>
</reference>